<evidence type="ECO:0000313" key="2">
    <source>
        <dbReference type="Proteomes" id="UP000605846"/>
    </source>
</evidence>
<gene>
    <name evidence="1" type="primary">FBXL4_2</name>
    <name evidence="1" type="ORF">EC973_008903</name>
</gene>
<dbReference type="Gene3D" id="3.80.10.10">
    <property type="entry name" value="Ribonuclease Inhibitor"/>
    <property type="match status" value="2"/>
</dbReference>
<dbReference type="InterPro" id="IPR032675">
    <property type="entry name" value="LRR_dom_sf"/>
</dbReference>
<dbReference type="EMBL" id="JABAYA010000080">
    <property type="protein sequence ID" value="KAF7726323.1"/>
    <property type="molecule type" value="Genomic_DNA"/>
</dbReference>
<dbReference type="OrthoDB" id="2218971at2759"/>
<dbReference type="GO" id="GO:0019005">
    <property type="term" value="C:SCF ubiquitin ligase complex"/>
    <property type="evidence" value="ECO:0007669"/>
    <property type="project" value="TreeGrafter"/>
</dbReference>
<dbReference type="SUPFAM" id="SSF52047">
    <property type="entry name" value="RNI-like"/>
    <property type="match status" value="1"/>
</dbReference>
<organism evidence="1 2">
    <name type="scientific">Apophysomyces ossiformis</name>
    <dbReference type="NCBI Taxonomy" id="679940"/>
    <lineage>
        <taxon>Eukaryota</taxon>
        <taxon>Fungi</taxon>
        <taxon>Fungi incertae sedis</taxon>
        <taxon>Mucoromycota</taxon>
        <taxon>Mucoromycotina</taxon>
        <taxon>Mucoromycetes</taxon>
        <taxon>Mucorales</taxon>
        <taxon>Mucorineae</taxon>
        <taxon>Mucoraceae</taxon>
        <taxon>Apophysomyces</taxon>
    </lineage>
</organism>
<sequence length="340" mass="38334">MSVRTGRCIRRFSAYARQEVLKSAFETLIENECRSLKTLELIQCDIPQETFLYMIQSIGLHLTHLRLESCKGVPLTFVFQSVLAACPQLSHLSLKGGEDTMTEDIQQKITIPANLILLDLSCLSSGYLSHRTLSTILPRCPELRYIMLYGNKVGGTGSLCRLIQQHCLYMREVFIDPYYLDVESLAWKAYLEEIPNLSATGLTKLILRDANLTDEGIVPLVQDAHLSLEVLDLAMNREITERFALLLASIGAPRLREINLERCPNITEAGLYAVLHACPALELVDLSYNPNVTDNVLKCLVQLQHLVKLNIRGCCNLARPSVQEMLIQTRHRSNFSINFS</sequence>
<dbReference type="Proteomes" id="UP000605846">
    <property type="component" value="Unassembled WGS sequence"/>
</dbReference>
<dbReference type="Pfam" id="PF13516">
    <property type="entry name" value="LRR_6"/>
    <property type="match status" value="1"/>
</dbReference>
<protein>
    <submittedName>
        <fullName evidence="1">F-box and leucine-rich repeat protein 4</fullName>
    </submittedName>
</protein>
<dbReference type="PANTHER" id="PTHR13318">
    <property type="entry name" value="PARTNER OF PAIRED, ISOFORM B-RELATED"/>
    <property type="match status" value="1"/>
</dbReference>
<dbReference type="GO" id="GO:0031146">
    <property type="term" value="P:SCF-dependent proteasomal ubiquitin-dependent protein catabolic process"/>
    <property type="evidence" value="ECO:0007669"/>
    <property type="project" value="TreeGrafter"/>
</dbReference>
<comment type="caution">
    <text evidence="1">The sequence shown here is derived from an EMBL/GenBank/DDBJ whole genome shotgun (WGS) entry which is preliminary data.</text>
</comment>
<name>A0A8H7BRX1_9FUNG</name>
<dbReference type="InterPro" id="IPR006553">
    <property type="entry name" value="Leu-rich_rpt_Cys-con_subtyp"/>
</dbReference>
<dbReference type="AlphaFoldDB" id="A0A8H7BRX1"/>
<accession>A0A8H7BRX1</accession>
<proteinExistence type="predicted"/>
<dbReference type="InterPro" id="IPR001611">
    <property type="entry name" value="Leu-rich_rpt"/>
</dbReference>
<evidence type="ECO:0000313" key="1">
    <source>
        <dbReference type="EMBL" id="KAF7726323.1"/>
    </source>
</evidence>
<keyword evidence="2" id="KW-1185">Reference proteome</keyword>
<dbReference type="SMART" id="SM00367">
    <property type="entry name" value="LRR_CC"/>
    <property type="match status" value="3"/>
</dbReference>
<reference evidence="1" key="1">
    <citation type="submission" date="2020-01" db="EMBL/GenBank/DDBJ databases">
        <title>Genome Sequencing of Three Apophysomyces-Like Fungal Strains Confirms a Novel Fungal Genus in the Mucoromycota with divergent Burkholderia-like Endosymbiotic Bacteria.</title>
        <authorList>
            <person name="Stajich J.E."/>
            <person name="Macias A.M."/>
            <person name="Carter-House D."/>
            <person name="Lovett B."/>
            <person name="Kasson L.R."/>
            <person name="Berry K."/>
            <person name="Grigoriev I."/>
            <person name="Chang Y."/>
            <person name="Spatafora J."/>
            <person name="Kasson M.T."/>
        </authorList>
    </citation>
    <scope>NUCLEOTIDE SEQUENCE</scope>
    <source>
        <strain evidence="1">NRRL A-21654</strain>
    </source>
</reference>